<protein>
    <submittedName>
        <fullName evidence="1">Uncharacterized protein</fullName>
    </submittedName>
</protein>
<sequence length="100" mass="11883">MLIQDEQQILNRIRNHFPEEANTIDRLFKASEQFRELCIDYLDIGHMLEYWNSSQQLPAPNVLKEYRALLQELEKEIKSTVQDSINPNYPNRFNDLETSA</sequence>
<organism evidence="1">
    <name type="scientific">Caldithrix abyssi</name>
    <dbReference type="NCBI Taxonomy" id="187145"/>
    <lineage>
        <taxon>Bacteria</taxon>
        <taxon>Pseudomonadati</taxon>
        <taxon>Calditrichota</taxon>
        <taxon>Calditrichia</taxon>
        <taxon>Calditrichales</taxon>
        <taxon>Calditrichaceae</taxon>
        <taxon>Caldithrix</taxon>
    </lineage>
</organism>
<dbReference type="Proteomes" id="UP000885779">
    <property type="component" value="Unassembled WGS sequence"/>
</dbReference>
<dbReference type="EMBL" id="DRQG01000084">
    <property type="protein sequence ID" value="HGY55788.1"/>
    <property type="molecule type" value="Genomic_DNA"/>
</dbReference>
<comment type="caution">
    <text evidence="1">The sequence shown here is derived from an EMBL/GenBank/DDBJ whole genome shotgun (WGS) entry which is preliminary data.</text>
</comment>
<gene>
    <name evidence="1" type="ORF">ENK44_08810</name>
</gene>
<proteinExistence type="predicted"/>
<name>A0A7V4WVD3_CALAY</name>
<evidence type="ECO:0000313" key="1">
    <source>
        <dbReference type="EMBL" id="HGY55788.1"/>
    </source>
</evidence>
<accession>A0A7V4WVD3</accession>
<dbReference type="AlphaFoldDB" id="A0A7V4WVD3"/>
<reference evidence="1" key="1">
    <citation type="journal article" date="2020" name="mSystems">
        <title>Genome- and Community-Level Interaction Insights into Carbon Utilization and Element Cycling Functions of Hydrothermarchaeota in Hydrothermal Sediment.</title>
        <authorList>
            <person name="Zhou Z."/>
            <person name="Liu Y."/>
            <person name="Xu W."/>
            <person name="Pan J."/>
            <person name="Luo Z.H."/>
            <person name="Li M."/>
        </authorList>
    </citation>
    <scope>NUCLEOTIDE SEQUENCE [LARGE SCALE GENOMIC DNA]</scope>
    <source>
        <strain evidence="1">HyVt-577</strain>
    </source>
</reference>